<dbReference type="InterPro" id="IPR013123">
    <property type="entry name" value="SpoU_subst-bd"/>
</dbReference>
<reference evidence="6 7" key="1">
    <citation type="submission" date="2017-07" db="EMBL/GenBank/DDBJ databases">
        <title>Leptospira spp. isolated from tropical soils.</title>
        <authorList>
            <person name="Thibeaux R."/>
            <person name="Iraola G."/>
            <person name="Ferres I."/>
            <person name="Bierque E."/>
            <person name="Girault D."/>
            <person name="Soupe-Gilbert M.-E."/>
            <person name="Picardeau M."/>
            <person name="Goarant C."/>
        </authorList>
    </citation>
    <scope>NUCLEOTIDE SEQUENCE [LARGE SCALE GENOMIC DNA]</scope>
    <source>
        <strain evidence="5 7">FH1-B-B1</strain>
        <strain evidence="4 6">FH1-B-C1</strain>
    </source>
</reference>
<dbReference type="GO" id="GO:0006396">
    <property type="term" value="P:RNA processing"/>
    <property type="evidence" value="ECO:0007669"/>
    <property type="project" value="InterPro"/>
</dbReference>
<dbReference type="PANTHER" id="PTHR46429">
    <property type="entry name" value="23S RRNA (GUANOSINE-2'-O-)-METHYLTRANSFERASE RLMB"/>
    <property type="match status" value="1"/>
</dbReference>
<dbReference type="InterPro" id="IPR029028">
    <property type="entry name" value="Alpha/beta_knot_MTases"/>
</dbReference>
<evidence type="ECO:0000313" key="6">
    <source>
        <dbReference type="Proteomes" id="UP000231962"/>
    </source>
</evidence>
<dbReference type="EMBL" id="NPDZ01000002">
    <property type="protein sequence ID" value="PJZ74404.1"/>
    <property type="molecule type" value="Genomic_DNA"/>
</dbReference>
<evidence type="ECO:0000259" key="3">
    <source>
        <dbReference type="SMART" id="SM00967"/>
    </source>
</evidence>
<evidence type="ECO:0000256" key="2">
    <source>
        <dbReference type="ARBA" id="ARBA00022679"/>
    </source>
</evidence>
<gene>
    <name evidence="4" type="ORF">CH360_06170</name>
    <name evidence="5" type="ORF">CH373_05750</name>
</gene>
<dbReference type="SUPFAM" id="SSF55315">
    <property type="entry name" value="L30e-like"/>
    <property type="match status" value="1"/>
</dbReference>
<dbReference type="GO" id="GO:0003723">
    <property type="term" value="F:RNA binding"/>
    <property type="evidence" value="ECO:0007669"/>
    <property type="project" value="InterPro"/>
</dbReference>
<dbReference type="Gene3D" id="3.30.1330.30">
    <property type="match status" value="1"/>
</dbReference>
<evidence type="ECO:0000313" key="7">
    <source>
        <dbReference type="Proteomes" id="UP000231990"/>
    </source>
</evidence>
<dbReference type="SMART" id="SM00967">
    <property type="entry name" value="SpoU_sub_bind"/>
    <property type="match status" value="1"/>
</dbReference>
<keyword evidence="1 5" id="KW-0489">Methyltransferase</keyword>
<dbReference type="Proteomes" id="UP000231962">
    <property type="component" value="Unassembled WGS sequence"/>
</dbReference>
<dbReference type="OrthoDB" id="9794400at2"/>
<dbReference type="Gene3D" id="3.40.1280.10">
    <property type="match status" value="1"/>
</dbReference>
<dbReference type="CDD" id="cd18103">
    <property type="entry name" value="SpoU-like_RlmB"/>
    <property type="match status" value="1"/>
</dbReference>
<dbReference type="InterPro" id="IPR029064">
    <property type="entry name" value="Ribosomal_eL30-like_sf"/>
</dbReference>
<evidence type="ECO:0000256" key="1">
    <source>
        <dbReference type="ARBA" id="ARBA00022603"/>
    </source>
</evidence>
<dbReference type="InterPro" id="IPR029026">
    <property type="entry name" value="tRNA_m1G_MTases_N"/>
</dbReference>
<dbReference type="InterPro" id="IPR004441">
    <property type="entry name" value="rRNA_MeTrfase_TrmH"/>
</dbReference>
<dbReference type="GO" id="GO:0008173">
    <property type="term" value="F:RNA methyltransferase activity"/>
    <property type="evidence" value="ECO:0007669"/>
    <property type="project" value="InterPro"/>
</dbReference>
<organism evidence="5 7">
    <name type="scientific">Leptospira perolatii</name>
    <dbReference type="NCBI Taxonomy" id="2023191"/>
    <lineage>
        <taxon>Bacteria</taxon>
        <taxon>Pseudomonadati</taxon>
        <taxon>Spirochaetota</taxon>
        <taxon>Spirochaetia</taxon>
        <taxon>Leptospirales</taxon>
        <taxon>Leptospiraceae</taxon>
        <taxon>Leptospira</taxon>
    </lineage>
</organism>
<dbReference type="Proteomes" id="UP000231990">
    <property type="component" value="Unassembled WGS sequence"/>
</dbReference>
<dbReference type="InterPro" id="IPR001537">
    <property type="entry name" value="SpoU_MeTrfase"/>
</dbReference>
<sequence length="246" mass="27348">MARSDYIFGKRNVSEILESSYNSEEEFPIQEIWIKSSPSKEIKDLLSRLPKSVKVNEVSISKLDQLSSGANHQGIVALRTLLHKGDRKSFEEHLETCKGPVLILDRIQDPGNLGNILRTAECFGVETILIPERESAGITPLVEKIASGALAYLKVFRVGNLAQVLEKLQKKGFWIASTSDKGEEDWSKLPPWEELAIIVGNEGEGAKRILLEKSDFVLRIPLHGHISSLNVTVATGIILDRLKNRA</sequence>
<dbReference type="AlphaFoldDB" id="A0A2M9ZQU1"/>
<comment type="caution">
    <text evidence="5">The sequence shown here is derived from an EMBL/GenBank/DDBJ whole genome shotgun (WGS) entry which is preliminary data.</text>
</comment>
<evidence type="ECO:0000313" key="4">
    <source>
        <dbReference type="EMBL" id="PJZ70568.1"/>
    </source>
</evidence>
<keyword evidence="2 5" id="KW-0808">Transferase</keyword>
<dbReference type="PANTHER" id="PTHR46429:SF1">
    <property type="entry name" value="23S RRNA (GUANOSINE-2'-O-)-METHYLTRANSFERASE RLMB"/>
    <property type="match status" value="1"/>
</dbReference>
<dbReference type="Pfam" id="PF00588">
    <property type="entry name" value="SpoU_methylase"/>
    <property type="match status" value="1"/>
</dbReference>
<proteinExistence type="predicted"/>
<keyword evidence="6" id="KW-1185">Reference proteome</keyword>
<dbReference type="NCBIfam" id="TIGR00186">
    <property type="entry name" value="rRNA_methyl_3"/>
    <property type="match status" value="1"/>
</dbReference>
<dbReference type="SUPFAM" id="SSF75217">
    <property type="entry name" value="alpha/beta knot"/>
    <property type="match status" value="1"/>
</dbReference>
<dbReference type="GO" id="GO:0032259">
    <property type="term" value="P:methylation"/>
    <property type="evidence" value="ECO:0007669"/>
    <property type="project" value="UniProtKB-KW"/>
</dbReference>
<accession>A0A2M9ZQU1</accession>
<dbReference type="GO" id="GO:0005829">
    <property type="term" value="C:cytosol"/>
    <property type="evidence" value="ECO:0007669"/>
    <property type="project" value="TreeGrafter"/>
</dbReference>
<dbReference type="EMBL" id="NPDY01000003">
    <property type="protein sequence ID" value="PJZ70568.1"/>
    <property type="molecule type" value="Genomic_DNA"/>
</dbReference>
<protein>
    <submittedName>
        <fullName evidence="5">23S rRNA (Guanosine(2251)-2'-O)-methyltransferase RlmB</fullName>
    </submittedName>
</protein>
<name>A0A2M9ZQU1_9LEPT</name>
<feature type="domain" description="RNA 2-O ribose methyltransferase substrate binding" evidence="3">
    <location>
        <begin position="6"/>
        <end position="85"/>
    </location>
</feature>
<evidence type="ECO:0000313" key="5">
    <source>
        <dbReference type="EMBL" id="PJZ74404.1"/>
    </source>
</evidence>
<dbReference type="Pfam" id="PF08032">
    <property type="entry name" value="SpoU_sub_bind"/>
    <property type="match status" value="1"/>
</dbReference>